<feature type="domain" description="HTH psq-type" evidence="1">
    <location>
        <begin position="69"/>
        <end position="104"/>
    </location>
</feature>
<dbReference type="OrthoDB" id="62730at2157"/>
<dbReference type="GO" id="GO:0003677">
    <property type="term" value="F:DNA binding"/>
    <property type="evidence" value="ECO:0007669"/>
    <property type="project" value="InterPro"/>
</dbReference>
<gene>
    <name evidence="2" type="ORF">Mefer_1615</name>
</gene>
<dbReference type="HOGENOM" id="CLU_101656_0_0_2"/>
<protein>
    <submittedName>
        <fullName evidence="2">Helix-turn-helix Psq domain protein</fullName>
    </submittedName>
</protein>
<evidence type="ECO:0000313" key="3">
    <source>
        <dbReference type="Proteomes" id="UP000001495"/>
    </source>
</evidence>
<dbReference type="KEGG" id="mfe:Mefer_1615"/>
<dbReference type="Gene3D" id="1.10.10.60">
    <property type="entry name" value="Homeodomain-like"/>
    <property type="match status" value="1"/>
</dbReference>
<keyword evidence="2" id="KW-0614">Plasmid</keyword>
<accession>C7P9R1</accession>
<dbReference type="RefSeq" id="WP_012795062.1">
    <property type="nucleotide sequence ID" value="NC_013157.1"/>
</dbReference>
<dbReference type="AlphaFoldDB" id="C7P9R1"/>
<evidence type="ECO:0000259" key="1">
    <source>
        <dbReference type="Pfam" id="PF05225"/>
    </source>
</evidence>
<keyword evidence="3" id="KW-1185">Reference proteome</keyword>
<dbReference type="InterPro" id="IPR007889">
    <property type="entry name" value="HTH_Psq"/>
</dbReference>
<reference evidence="2" key="1">
    <citation type="submission" date="2009-08" db="EMBL/GenBank/DDBJ databases">
        <title>Complete sequence of plasmid of Methanocaldococcus fervens AG86.</title>
        <authorList>
            <consortium name="US DOE Joint Genome Institute"/>
            <person name="Lucas S."/>
            <person name="Copeland A."/>
            <person name="Lapidus A."/>
            <person name="Glavina del Rio T."/>
            <person name="Tice H."/>
            <person name="Bruce D."/>
            <person name="Goodwin L."/>
            <person name="Pitluck S."/>
            <person name="Chertkov O."/>
            <person name="Detter J.C."/>
            <person name="Han C."/>
            <person name="Tapia R."/>
            <person name="Larimer F."/>
            <person name="Land M."/>
            <person name="Hauser L."/>
            <person name="Kyrpides N."/>
            <person name="Ovchinnikova G."/>
            <person name="Lupa-Sieprawska M."/>
            <person name="Whitman W.B."/>
        </authorList>
    </citation>
    <scope>NUCLEOTIDE SEQUENCE [LARGE SCALE GENOMIC DNA]</scope>
    <source>
        <strain evidence="2">AG86</strain>
        <plasmid evidence="2">pMEFER01</plasmid>
    </source>
</reference>
<sequence length="180" mass="21403">MIEINKIVSWKEIEKIKEMAKKDVIIVRMPKSVYNHKKMKYKIEALKEIPTIVINVEEKQRGRKKKIQNDILEKAIELINNNYSIRETANELGIPKSTLWLYIKDIAKNAKMRLFKKLVLEYKEQLIKKGLYNGTIDMLFAELEMHLKLNDLEKAKNILTEIIMYVNDDLDEDEDDEEEY</sequence>
<dbReference type="eggNOG" id="arCOG03352">
    <property type="taxonomic scope" value="Archaea"/>
</dbReference>
<dbReference type="SUPFAM" id="SSF46689">
    <property type="entry name" value="Homeodomain-like"/>
    <property type="match status" value="1"/>
</dbReference>
<dbReference type="Pfam" id="PF05225">
    <property type="entry name" value="HTH_psq"/>
    <property type="match status" value="1"/>
</dbReference>
<geneLocation type="plasmid" evidence="2 3">
    <name>pMEFER01</name>
</geneLocation>
<organism evidence="2 3">
    <name type="scientific">Methanocaldococcus fervens (strain DSM 4213 / JCM 15782 / AG86)</name>
    <name type="common">Methanococcus fervens</name>
    <dbReference type="NCBI Taxonomy" id="573064"/>
    <lineage>
        <taxon>Archaea</taxon>
        <taxon>Methanobacteriati</taxon>
        <taxon>Methanobacteriota</taxon>
        <taxon>Methanomada group</taxon>
        <taxon>Methanococci</taxon>
        <taxon>Methanococcales</taxon>
        <taxon>Methanocaldococcaceae</taxon>
        <taxon>Methanocaldococcus</taxon>
    </lineage>
</organism>
<dbReference type="GeneID" id="8366323"/>
<evidence type="ECO:0000313" key="2">
    <source>
        <dbReference type="EMBL" id="ACV25418.1"/>
    </source>
</evidence>
<proteinExistence type="predicted"/>
<dbReference type="Proteomes" id="UP000001495">
    <property type="component" value="Plasmid pMEFER01"/>
</dbReference>
<dbReference type="EMBL" id="CP001697">
    <property type="protein sequence ID" value="ACV25418.1"/>
    <property type="molecule type" value="Genomic_DNA"/>
</dbReference>
<dbReference type="InterPro" id="IPR009057">
    <property type="entry name" value="Homeodomain-like_sf"/>
</dbReference>
<name>C7P9R1_METFA</name>